<dbReference type="EMBL" id="GU474881">
    <property type="protein sequence ID" value="ADI18104.1"/>
    <property type="molecule type" value="Genomic_DNA"/>
</dbReference>
<protein>
    <submittedName>
        <fullName evidence="1">Uncharacterized protein</fullName>
    </submittedName>
</protein>
<reference evidence="1" key="1">
    <citation type="journal article" date="2011" name="Environ. Microbiol.">
        <title>Time-series analyses of Monterey Bay coastal microbial picoplankton using a 'genome proxy' microarray.</title>
        <authorList>
            <person name="Rich V.I."/>
            <person name="Pham V.D."/>
            <person name="Eppley J."/>
            <person name="Shi Y."/>
            <person name="DeLong E.F."/>
        </authorList>
    </citation>
    <scope>NUCLEOTIDE SEQUENCE</scope>
</reference>
<sequence length="91" mass="10655">MRPKGVADGHPVNIPELPKQRLYDGGTQEVSPAYDWMCRFRHVGGTTRKIRWFIFLEVLWRGRQAAKWVPPRCQENPLRSCLGTRTANRHR</sequence>
<proteinExistence type="predicted"/>
<accession>E0XUL3</accession>
<dbReference type="AlphaFoldDB" id="E0XUL3"/>
<name>E0XUL3_9BACT</name>
<evidence type="ECO:0000313" key="1">
    <source>
        <dbReference type="EMBL" id="ADI18104.1"/>
    </source>
</evidence>
<organism evidence="1">
    <name type="scientific">uncultured Acidobacteriales bacterium HF0200_23L05</name>
    <dbReference type="NCBI Taxonomy" id="710732"/>
    <lineage>
        <taxon>Bacteria</taxon>
        <taxon>Pseudomonadati</taxon>
        <taxon>Acidobacteriota</taxon>
        <taxon>Terriglobia</taxon>
        <taxon>Terriglobales</taxon>
        <taxon>environmental samples</taxon>
    </lineage>
</organism>